<organism evidence="2 3">
    <name type="scientific">Stegodyphus mimosarum</name>
    <name type="common">African social velvet spider</name>
    <dbReference type="NCBI Taxonomy" id="407821"/>
    <lineage>
        <taxon>Eukaryota</taxon>
        <taxon>Metazoa</taxon>
        <taxon>Ecdysozoa</taxon>
        <taxon>Arthropoda</taxon>
        <taxon>Chelicerata</taxon>
        <taxon>Arachnida</taxon>
        <taxon>Araneae</taxon>
        <taxon>Araneomorphae</taxon>
        <taxon>Entelegynae</taxon>
        <taxon>Eresoidea</taxon>
        <taxon>Eresidae</taxon>
        <taxon>Stegodyphus</taxon>
    </lineage>
</organism>
<dbReference type="AlphaFoldDB" id="A0A087T9B8"/>
<gene>
    <name evidence="2" type="ORF">X975_00794</name>
</gene>
<keyword evidence="1" id="KW-1133">Transmembrane helix</keyword>
<name>A0A087T9B8_STEMI</name>
<evidence type="ECO:0000313" key="3">
    <source>
        <dbReference type="Proteomes" id="UP000054359"/>
    </source>
</evidence>
<protein>
    <submittedName>
        <fullName evidence="2">Uncharacterized protein</fullName>
    </submittedName>
</protein>
<evidence type="ECO:0000313" key="2">
    <source>
        <dbReference type="EMBL" id="KFM61707.1"/>
    </source>
</evidence>
<sequence length="43" mass="5274">MLRRMRPEKQRHMIIVLYDFVHISVVISRTFFGTFLLLVYLSF</sequence>
<dbReference type="Proteomes" id="UP000054359">
    <property type="component" value="Unassembled WGS sequence"/>
</dbReference>
<accession>A0A087T9B8</accession>
<dbReference type="EMBL" id="KK114103">
    <property type="protein sequence ID" value="KFM61707.1"/>
    <property type="molecule type" value="Genomic_DNA"/>
</dbReference>
<keyword evidence="1" id="KW-0472">Membrane</keyword>
<feature type="non-terminal residue" evidence="2">
    <location>
        <position position="43"/>
    </location>
</feature>
<reference evidence="2 3" key="1">
    <citation type="submission" date="2013-11" db="EMBL/GenBank/DDBJ databases">
        <title>Genome sequencing of Stegodyphus mimosarum.</title>
        <authorList>
            <person name="Bechsgaard J."/>
        </authorList>
    </citation>
    <scope>NUCLEOTIDE SEQUENCE [LARGE SCALE GENOMIC DNA]</scope>
</reference>
<feature type="transmembrane region" description="Helical" evidence="1">
    <location>
        <begin position="20"/>
        <end position="41"/>
    </location>
</feature>
<evidence type="ECO:0000256" key="1">
    <source>
        <dbReference type="SAM" id="Phobius"/>
    </source>
</evidence>
<keyword evidence="3" id="KW-1185">Reference proteome</keyword>
<proteinExistence type="predicted"/>
<keyword evidence="1" id="KW-0812">Transmembrane</keyword>